<comment type="caution">
    <text evidence="5">The sequence shown here is derived from an EMBL/GenBank/DDBJ whole genome shotgun (WGS) entry which is preliminary data.</text>
</comment>
<keyword evidence="2" id="KW-1133">Transmembrane helix</keyword>
<feature type="transmembrane region" description="Helical" evidence="2">
    <location>
        <begin position="47"/>
        <end position="71"/>
    </location>
</feature>
<dbReference type="GO" id="GO:0008092">
    <property type="term" value="F:cytoskeletal protein binding"/>
    <property type="evidence" value="ECO:0007669"/>
    <property type="project" value="InterPro"/>
</dbReference>
<keyword evidence="6" id="KW-1185">Reference proteome</keyword>
<dbReference type="InterPro" id="IPR007131">
    <property type="entry name" value="SHD1"/>
</dbReference>
<evidence type="ECO:0000256" key="1">
    <source>
        <dbReference type="SAM" id="MobiDB-lite"/>
    </source>
</evidence>
<keyword evidence="5" id="KW-0282">Flagellum</keyword>
<feature type="transmembrane region" description="Helical" evidence="2">
    <location>
        <begin position="103"/>
        <end position="123"/>
    </location>
</feature>
<proteinExistence type="predicted"/>
<dbReference type="GO" id="GO:0043130">
    <property type="term" value="F:ubiquitin binding"/>
    <property type="evidence" value="ECO:0007669"/>
    <property type="project" value="InterPro"/>
</dbReference>
<evidence type="ECO:0000259" key="4">
    <source>
        <dbReference type="Pfam" id="PF03983"/>
    </source>
</evidence>
<name>A0A7W5H791_9BACT</name>
<dbReference type="GO" id="GO:0042802">
    <property type="term" value="F:identical protein binding"/>
    <property type="evidence" value="ECO:0007669"/>
    <property type="project" value="InterPro"/>
</dbReference>
<keyword evidence="3" id="KW-0732">Signal</keyword>
<feature type="region of interest" description="Disordered" evidence="1">
    <location>
        <begin position="162"/>
        <end position="226"/>
    </location>
</feature>
<feature type="chain" id="PRO_5030589811" evidence="3">
    <location>
        <begin position="35"/>
        <end position="391"/>
    </location>
</feature>
<keyword evidence="2" id="KW-0472">Membrane</keyword>
<feature type="domain" description="SLA1 homology" evidence="4">
    <location>
        <begin position="326"/>
        <end position="383"/>
    </location>
</feature>
<accession>A0A7W5H791</accession>
<dbReference type="EMBL" id="JACHXU010000023">
    <property type="protein sequence ID" value="MBB3209392.1"/>
    <property type="molecule type" value="Genomic_DNA"/>
</dbReference>
<protein>
    <submittedName>
        <fullName evidence="5">Flagellar basal body-associated protein FliL</fullName>
    </submittedName>
</protein>
<feature type="compositionally biased region" description="Basic and acidic residues" evidence="1">
    <location>
        <begin position="187"/>
        <end position="204"/>
    </location>
</feature>
<evidence type="ECO:0000256" key="2">
    <source>
        <dbReference type="SAM" id="Phobius"/>
    </source>
</evidence>
<keyword evidence="5" id="KW-0969">Cilium</keyword>
<dbReference type="RefSeq" id="WP_184307998.1">
    <property type="nucleotide sequence ID" value="NZ_JACHXU010000023.1"/>
</dbReference>
<sequence length="391" mass="41582">MNNLGTISGRSRIVRCGSSLAGILLGAVNATANAAQANQGAPEKGLVGFIVVIVIGLVIVGFGAYAIWLGIREQTEAEKAKYRRDSLAAYGYVKPPIPIYKSAIAVVVGIVILLGGIIFLIFVPGSAKKAPVASLPRVDVSVAKPTMRSVASEPAVAFESQIVPPLETPPKPSVDKITASSPAIPSEKVEETRSRGDAMPKVEEPDAPNESQASIDREPAASPKPLAGVTRYKIGIPLPDGAMIVAPETPLSPGMKLGAVWGRKWNYVTVDRVHDDGTVDVTWDGWRTKYRMVREDLAIAKDVALAQQTRDAVSVDGASGVGVNGNRERLWNDASGKFSVLATYVDSKGGFVLLRKSNGDEVSIPIIKLSKPDRIMILKLAKQKSLQNDDS</sequence>
<dbReference type="Gene3D" id="2.30.30.700">
    <property type="entry name" value="SLA1 homology domain 1"/>
    <property type="match status" value="1"/>
</dbReference>
<reference evidence="5 6" key="1">
    <citation type="submission" date="2020-08" db="EMBL/GenBank/DDBJ databases">
        <title>Genomic Encyclopedia of Type Strains, Phase III (KMG-III): the genomes of soil and plant-associated and newly described type strains.</title>
        <authorList>
            <person name="Whitman W."/>
        </authorList>
    </citation>
    <scope>NUCLEOTIDE SEQUENCE [LARGE SCALE GENOMIC DNA]</scope>
    <source>
        <strain evidence="5 6">CECT 8075</strain>
    </source>
</reference>
<dbReference type="AlphaFoldDB" id="A0A7W5H791"/>
<feature type="signal peptide" evidence="3">
    <location>
        <begin position="1"/>
        <end position="34"/>
    </location>
</feature>
<keyword evidence="5" id="KW-0966">Cell projection</keyword>
<keyword evidence="2" id="KW-0812">Transmembrane</keyword>
<organism evidence="5 6">
    <name type="scientific">Aporhodopirellula rubra</name>
    <dbReference type="NCBI Taxonomy" id="980271"/>
    <lineage>
        <taxon>Bacteria</taxon>
        <taxon>Pseudomonadati</taxon>
        <taxon>Planctomycetota</taxon>
        <taxon>Planctomycetia</taxon>
        <taxon>Pirellulales</taxon>
        <taxon>Pirellulaceae</taxon>
        <taxon>Aporhodopirellula</taxon>
    </lineage>
</organism>
<dbReference type="GO" id="GO:0030674">
    <property type="term" value="F:protein-macromolecule adaptor activity"/>
    <property type="evidence" value="ECO:0007669"/>
    <property type="project" value="InterPro"/>
</dbReference>
<gene>
    <name evidence="5" type="ORF">FHS27_005232</name>
</gene>
<dbReference type="Pfam" id="PF03983">
    <property type="entry name" value="SHD1"/>
    <property type="match status" value="1"/>
</dbReference>
<evidence type="ECO:0000313" key="6">
    <source>
        <dbReference type="Proteomes" id="UP000536179"/>
    </source>
</evidence>
<evidence type="ECO:0000256" key="3">
    <source>
        <dbReference type="SAM" id="SignalP"/>
    </source>
</evidence>
<dbReference type="Proteomes" id="UP000536179">
    <property type="component" value="Unassembled WGS sequence"/>
</dbReference>
<evidence type="ECO:0000313" key="5">
    <source>
        <dbReference type="EMBL" id="MBB3209392.1"/>
    </source>
</evidence>